<feature type="transmembrane region" description="Helical" evidence="1">
    <location>
        <begin position="46"/>
        <end position="71"/>
    </location>
</feature>
<name>A0A0M0J517_9EUKA</name>
<dbReference type="SUPFAM" id="SSF51126">
    <property type="entry name" value="Pectin lyase-like"/>
    <property type="match status" value="1"/>
</dbReference>
<keyword evidence="1" id="KW-1133">Transmembrane helix</keyword>
<dbReference type="AlphaFoldDB" id="A0A0M0J517"/>
<dbReference type="InterPro" id="IPR011050">
    <property type="entry name" value="Pectin_lyase_fold/virulence"/>
</dbReference>
<gene>
    <name evidence="2" type="ORF">Ctob_000360</name>
</gene>
<evidence type="ECO:0000313" key="2">
    <source>
        <dbReference type="EMBL" id="KOO21412.1"/>
    </source>
</evidence>
<keyword evidence="1" id="KW-0812">Transmembrane</keyword>
<organism evidence="2 3">
    <name type="scientific">Chrysochromulina tobinii</name>
    <dbReference type="NCBI Taxonomy" id="1460289"/>
    <lineage>
        <taxon>Eukaryota</taxon>
        <taxon>Haptista</taxon>
        <taxon>Haptophyta</taxon>
        <taxon>Prymnesiophyceae</taxon>
        <taxon>Prymnesiales</taxon>
        <taxon>Chrysochromulinaceae</taxon>
        <taxon>Chrysochromulina</taxon>
    </lineage>
</organism>
<feature type="non-terminal residue" evidence="2">
    <location>
        <position position="210"/>
    </location>
</feature>
<keyword evidence="3" id="KW-1185">Reference proteome</keyword>
<comment type="caution">
    <text evidence="2">The sequence shown here is derived from an EMBL/GenBank/DDBJ whole genome shotgun (WGS) entry which is preliminary data.</text>
</comment>
<protein>
    <submittedName>
        <fullName evidence="2">Uncharacterized protein</fullName>
    </submittedName>
</protein>
<dbReference type="InterPro" id="IPR012334">
    <property type="entry name" value="Pectin_lyas_fold"/>
</dbReference>
<evidence type="ECO:0000313" key="3">
    <source>
        <dbReference type="Proteomes" id="UP000037460"/>
    </source>
</evidence>
<dbReference type="Proteomes" id="UP000037460">
    <property type="component" value="Unassembled WGS sequence"/>
</dbReference>
<evidence type="ECO:0000256" key="1">
    <source>
        <dbReference type="SAM" id="Phobius"/>
    </source>
</evidence>
<reference evidence="3" key="1">
    <citation type="journal article" date="2015" name="PLoS Genet.">
        <title>Genome Sequence and Transcriptome Analyses of Chrysochromulina tobin: Metabolic Tools for Enhanced Algal Fitness in the Prominent Order Prymnesiales (Haptophyceae).</title>
        <authorList>
            <person name="Hovde B.T."/>
            <person name="Deodato C.R."/>
            <person name="Hunsperger H.M."/>
            <person name="Ryken S.A."/>
            <person name="Yost W."/>
            <person name="Jha R.K."/>
            <person name="Patterson J."/>
            <person name="Monnat R.J. Jr."/>
            <person name="Barlow S.B."/>
            <person name="Starkenburg S.R."/>
            <person name="Cattolico R.A."/>
        </authorList>
    </citation>
    <scope>NUCLEOTIDE SEQUENCE</scope>
    <source>
        <strain evidence="3">CCMP291</strain>
    </source>
</reference>
<accession>A0A0M0J517</accession>
<sequence length="210" mass="22435">MLIVHRQHCCSVLSVLCRISKLIKLSVLKLTKLSKLIVPSRLSMLIMLRLSMLIMLSILFMPSGLSILIVLRGSRRRAALRRVVRETDHRHRRELQTAVSTTTGLTSALANTAAGRIVLASGTYNLSAELSITRSVILEAAAGATVILNAQASSSSPRRVLYINPGPSGIVQLIGLNITGGYIDFGGGVFVGGGTVSIVNSQIYSNTAPN</sequence>
<keyword evidence="1" id="KW-0472">Membrane</keyword>
<dbReference type="Gene3D" id="2.160.20.10">
    <property type="entry name" value="Single-stranded right-handed beta-helix, Pectin lyase-like"/>
    <property type="match status" value="1"/>
</dbReference>
<dbReference type="EMBL" id="JWZX01003364">
    <property type="protein sequence ID" value="KOO21412.1"/>
    <property type="molecule type" value="Genomic_DNA"/>
</dbReference>
<proteinExistence type="predicted"/>